<dbReference type="Proteomes" id="UP001501116">
    <property type="component" value="Unassembled WGS sequence"/>
</dbReference>
<comment type="caution">
    <text evidence="1">The sequence shown here is derived from an EMBL/GenBank/DDBJ whole genome shotgun (WGS) entry which is preliminary data.</text>
</comment>
<dbReference type="EMBL" id="BAAANN010000023">
    <property type="protein sequence ID" value="GAA1973061.1"/>
    <property type="molecule type" value="Genomic_DNA"/>
</dbReference>
<dbReference type="RefSeq" id="WP_344424803.1">
    <property type="nucleotide sequence ID" value="NZ_BAAANN010000023.1"/>
</dbReference>
<name>A0ABN2RQZ6_9PSEU</name>
<organism evidence="1 2">
    <name type="scientific">Amycolatopsis minnesotensis</name>
    <dbReference type="NCBI Taxonomy" id="337894"/>
    <lineage>
        <taxon>Bacteria</taxon>
        <taxon>Bacillati</taxon>
        <taxon>Actinomycetota</taxon>
        <taxon>Actinomycetes</taxon>
        <taxon>Pseudonocardiales</taxon>
        <taxon>Pseudonocardiaceae</taxon>
        <taxon>Amycolatopsis</taxon>
    </lineage>
</organism>
<evidence type="ECO:0000313" key="1">
    <source>
        <dbReference type="EMBL" id="GAA1973061.1"/>
    </source>
</evidence>
<protein>
    <submittedName>
        <fullName evidence="1">Uncharacterized protein</fullName>
    </submittedName>
</protein>
<gene>
    <name evidence="1" type="ORF">GCM10009754_54720</name>
</gene>
<sequence length="117" mass="12149">MTMGSGRAWRRLDAAVLTQLEPDVAAIAGAAIEQVHAGLRQPLDEATAANLQVTVNAALTAFFAEIGHPEAAADRELFGGTVDDPAGRLALALALRIQPHVAPSDAEGSSKKPLRSD</sequence>
<proteinExistence type="predicted"/>
<reference evidence="1 2" key="1">
    <citation type="journal article" date="2019" name="Int. J. Syst. Evol. Microbiol.">
        <title>The Global Catalogue of Microorganisms (GCM) 10K type strain sequencing project: providing services to taxonomists for standard genome sequencing and annotation.</title>
        <authorList>
            <consortium name="The Broad Institute Genomics Platform"/>
            <consortium name="The Broad Institute Genome Sequencing Center for Infectious Disease"/>
            <person name="Wu L."/>
            <person name="Ma J."/>
        </authorList>
    </citation>
    <scope>NUCLEOTIDE SEQUENCE [LARGE SCALE GENOMIC DNA]</scope>
    <source>
        <strain evidence="1 2">JCM 14545</strain>
    </source>
</reference>
<keyword evidence="2" id="KW-1185">Reference proteome</keyword>
<accession>A0ABN2RQZ6</accession>
<evidence type="ECO:0000313" key="2">
    <source>
        <dbReference type="Proteomes" id="UP001501116"/>
    </source>
</evidence>